<evidence type="ECO:0000256" key="2">
    <source>
        <dbReference type="ARBA" id="ARBA00008873"/>
    </source>
</evidence>
<feature type="transmembrane region" description="Helical" evidence="9">
    <location>
        <begin position="155"/>
        <end position="176"/>
    </location>
</feature>
<evidence type="ECO:0000256" key="4">
    <source>
        <dbReference type="ARBA" id="ARBA00022692"/>
    </source>
</evidence>
<keyword evidence="4 9" id="KW-0812">Transmembrane</keyword>
<keyword evidence="6 9" id="KW-1133">Transmembrane helix</keyword>
<comment type="caution">
    <text evidence="12">The sequence shown here is derived from an EMBL/GenBank/DDBJ whole genome shotgun (WGS) entry which is preliminary data.</text>
</comment>
<dbReference type="Pfam" id="PF01545">
    <property type="entry name" value="Cation_efflux"/>
    <property type="match status" value="1"/>
</dbReference>
<feature type="transmembrane region" description="Helical" evidence="9">
    <location>
        <begin position="92"/>
        <end position="111"/>
    </location>
</feature>
<dbReference type="EMBL" id="DXEL01000050">
    <property type="protein sequence ID" value="HIX74843.1"/>
    <property type="molecule type" value="Genomic_DNA"/>
</dbReference>
<feature type="domain" description="Cation efflux protein cytoplasmic" evidence="11">
    <location>
        <begin position="216"/>
        <end position="273"/>
    </location>
</feature>
<feature type="transmembrane region" description="Helical" evidence="9">
    <location>
        <begin position="20"/>
        <end position="42"/>
    </location>
</feature>
<dbReference type="Proteomes" id="UP000886740">
    <property type="component" value="Unassembled WGS sequence"/>
</dbReference>
<evidence type="ECO:0000256" key="5">
    <source>
        <dbReference type="ARBA" id="ARBA00022906"/>
    </source>
</evidence>
<feature type="transmembrane region" description="Helical" evidence="9">
    <location>
        <begin position="123"/>
        <end position="143"/>
    </location>
</feature>
<evidence type="ECO:0000313" key="13">
    <source>
        <dbReference type="Proteomes" id="UP000886740"/>
    </source>
</evidence>
<dbReference type="InterPro" id="IPR058533">
    <property type="entry name" value="Cation_efflux_TM"/>
</dbReference>
<evidence type="ECO:0000256" key="3">
    <source>
        <dbReference type="ARBA" id="ARBA00022448"/>
    </source>
</evidence>
<dbReference type="InterPro" id="IPR027469">
    <property type="entry name" value="Cation_efflux_TMD_sf"/>
</dbReference>
<keyword evidence="5" id="KW-0864">Zinc transport</keyword>
<evidence type="ECO:0000259" key="11">
    <source>
        <dbReference type="Pfam" id="PF16916"/>
    </source>
</evidence>
<feature type="transmembrane region" description="Helical" evidence="9">
    <location>
        <begin position="182"/>
        <end position="204"/>
    </location>
</feature>
<evidence type="ECO:0000259" key="10">
    <source>
        <dbReference type="Pfam" id="PF01545"/>
    </source>
</evidence>
<reference evidence="12" key="2">
    <citation type="submission" date="2021-04" db="EMBL/GenBank/DDBJ databases">
        <authorList>
            <person name="Gilroy R."/>
        </authorList>
    </citation>
    <scope>NUCLEOTIDE SEQUENCE</scope>
    <source>
        <strain evidence="12">ChiGjej6B6-14162</strain>
    </source>
</reference>
<evidence type="ECO:0000256" key="1">
    <source>
        <dbReference type="ARBA" id="ARBA00004141"/>
    </source>
</evidence>
<dbReference type="NCBIfam" id="TIGR01297">
    <property type="entry name" value="CDF"/>
    <property type="match status" value="1"/>
</dbReference>
<evidence type="ECO:0000256" key="7">
    <source>
        <dbReference type="ARBA" id="ARBA00023065"/>
    </source>
</evidence>
<keyword evidence="7" id="KW-0406">Ion transport</keyword>
<proteinExistence type="inferred from homology"/>
<evidence type="ECO:0000256" key="9">
    <source>
        <dbReference type="SAM" id="Phobius"/>
    </source>
</evidence>
<comment type="subcellular location">
    <subcellularLocation>
        <location evidence="1">Membrane</location>
        <topology evidence="1">Multi-pass membrane protein</topology>
    </subcellularLocation>
</comment>
<dbReference type="InterPro" id="IPR027470">
    <property type="entry name" value="Cation_efflux_CTD"/>
</dbReference>
<comment type="similarity">
    <text evidence="2">Belongs to the cation diffusion facilitator (CDF) transporter (TC 2.A.4) family. SLC30A subfamily.</text>
</comment>
<dbReference type="Pfam" id="PF16916">
    <property type="entry name" value="ZT_dimer"/>
    <property type="match status" value="1"/>
</dbReference>
<dbReference type="InterPro" id="IPR002524">
    <property type="entry name" value="Cation_efflux"/>
</dbReference>
<keyword evidence="8 9" id="KW-0472">Membrane</keyword>
<dbReference type="InterPro" id="IPR050681">
    <property type="entry name" value="CDF/SLC30A"/>
</dbReference>
<organism evidence="12 13">
    <name type="scientific">Candidatus Parabacteroides intestinipullorum</name>
    <dbReference type="NCBI Taxonomy" id="2838723"/>
    <lineage>
        <taxon>Bacteria</taxon>
        <taxon>Pseudomonadati</taxon>
        <taxon>Bacteroidota</taxon>
        <taxon>Bacteroidia</taxon>
        <taxon>Bacteroidales</taxon>
        <taxon>Tannerellaceae</taxon>
        <taxon>Parabacteroides</taxon>
    </lineage>
</organism>
<dbReference type="PANTHER" id="PTHR11562">
    <property type="entry name" value="CATION EFFLUX PROTEIN/ ZINC TRANSPORTER"/>
    <property type="match status" value="1"/>
</dbReference>
<dbReference type="PANTHER" id="PTHR11562:SF17">
    <property type="entry name" value="RE54080P-RELATED"/>
    <property type="match status" value="1"/>
</dbReference>
<accession>A0A9D1X8H4</accession>
<evidence type="ECO:0000256" key="6">
    <source>
        <dbReference type="ARBA" id="ARBA00022989"/>
    </source>
</evidence>
<keyword evidence="5" id="KW-0862">Zinc</keyword>
<dbReference type="GO" id="GO:0005385">
    <property type="term" value="F:zinc ion transmembrane transporter activity"/>
    <property type="evidence" value="ECO:0007669"/>
    <property type="project" value="TreeGrafter"/>
</dbReference>
<sequence>MGHHHHHHGLPGAGGSLNRIFIVCIVLNLLFVGVEAAVGLLYHSLGLLSDAGHNLSDVFSLVLALVAFRLARQPVSAHFTYGYKKSTILISLVNAVILLVAVGAIIIESVYRLRHPQPLSGLAISWTAGVGIVVNGLTTWLLTRDRKRDLNVHGAFLHMLMDTLVSVGVVISGLVIRYTGWAWVDTAVSLAIAVVILVSTFNLLRESLFLSIDAVPSSVDLERLRARLDAVPALRGWHHLHVWAISTTENAATLHVVVDRLEEMAGVKRELKALFLAEGIGHCTIEFETTGAPCDEADCH</sequence>
<name>A0A9D1X8H4_9BACT</name>
<gene>
    <name evidence="12" type="ORF">H9977_07405</name>
</gene>
<keyword evidence="3" id="KW-0813">Transport</keyword>
<protein>
    <submittedName>
        <fullName evidence="12">Cation diffusion facilitator family transporter</fullName>
    </submittedName>
</protein>
<dbReference type="GO" id="GO:0005886">
    <property type="term" value="C:plasma membrane"/>
    <property type="evidence" value="ECO:0007669"/>
    <property type="project" value="TreeGrafter"/>
</dbReference>
<evidence type="ECO:0000256" key="8">
    <source>
        <dbReference type="ARBA" id="ARBA00023136"/>
    </source>
</evidence>
<evidence type="ECO:0000313" key="12">
    <source>
        <dbReference type="EMBL" id="HIX74843.1"/>
    </source>
</evidence>
<dbReference type="Gene3D" id="1.20.1510.10">
    <property type="entry name" value="Cation efflux protein transmembrane domain"/>
    <property type="match status" value="1"/>
</dbReference>
<dbReference type="SUPFAM" id="SSF161111">
    <property type="entry name" value="Cation efflux protein transmembrane domain-like"/>
    <property type="match status" value="1"/>
</dbReference>
<reference evidence="12" key="1">
    <citation type="journal article" date="2021" name="PeerJ">
        <title>Extensive microbial diversity within the chicken gut microbiome revealed by metagenomics and culture.</title>
        <authorList>
            <person name="Gilroy R."/>
            <person name="Ravi A."/>
            <person name="Getino M."/>
            <person name="Pursley I."/>
            <person name="Horton D.L."/>
            <person name="Alikhan N.F."/>
            <person name="Baker D."/>
            <person name="Gharbi K."/>
            <person name="Hall N."/>
            <person name="Watson M."/>
            <person name="Adriaenssens E.M."/>
            <person name="Foster-Nyarko E."/>
            <person name="Jarju S."/>
            <person name="Secka A."/>
            <person name="Antonio M."/>
            <person name="Oren A."/>
            <person name="Chaudhuri R.R."/>
            <person name="La Ragione R."/>
            <person name="Hildebrand F."/>
            <person name="Pallen M.J."/>
        </authorList>
    </citation>
    <scope>NUCLEOTIDE SEQUENCE</scope>
    <source>
        <strain evidence="12">ChiGjej6B6-14162</strain>
    </source>
</reference>
<feature type="domain" description="Cation efflux protein transmembrane" evidence="10">
    <location>
        <begin position="22"/>
        <end position="208"/>
    </location>
</feature>
<dbReference type="AlphaFoldDB" id="A0A9D1X8H4"/>